<accession>A0A0R2MPN6</accession>
<feature type="transmembrane region" description="Helical" evidence="1">
    <location>
        <begin position="31"/>
        <end position="49"/>
    </location>
</feature>
<protein>
    <recommendedName>
        <fullName evidence="4">Hydrophobic protein</fullName>
    </recommendedName>
</protein>
<evidence type="ECO:0008006" key="4">
    <source>
        <dbReference type="Google" id="ProtNLM"/>
    </source>
</evidence>
<keyword evidence="1" id="KW-0812">Transmembrane</keyword>
<keyword evidence="3" id="KW-1185">Reference proteome</keyword>
<comment type="caution">
    <text evidence="2">The sequence shown here is derived from an EMBL/GenBank/DDBJ whole genome shotgun (WGS) entry which is preliminary data.</text>
</comment>
<dbReference type="AlphaFoldDB" id="A0A0R2MPN6"/>
<evidence type="ECO:0000313" key="3">
    <source>
        <dbReference type="Proteomes" id="UP000050969"/>
    </source>
</evidence>
<dbReference type="EMBL" id="JQCE01000064">
    <property type="protein sequence ID" value="KRO15607.1"/>
    <property type="molecule type" value="Genomic_DNA"/>
</dbReference>
<keyword evidence="1" id="KW-1133">Transmembrane helix</keyword>
<feature type="transmembrane region" description="Helical" evidence="1">
    <location>
        <begin position="6"/>
        <end position="24"/>
    </location>
</feature>
<dbReference type="STRING" id="1293598.IV56_GL002377"/>
<feature type="transmembrane region" description="Helical" evidence="1">
    <location>
        <begin position="55"/>
        <end position="77"/>
    </location>
</feature>
<evidence type="ECO:0000313" key="2">
    <source>
        <dbReference type="EMBL" id="KRO15607.1"/>
    </source>
</evidence>
<gene>
    <name evidence="2" type="ORF">IV56_GL002377</name>
</gene>
<dbReference type="PATRIC" id="fig|1293598.4.peg.2478"/>
<keyword evidence="1" id="KW-0472">Membrane</keyword>
<feature type="transmembrane region" description="Helical" evidence="1">
    <location>
        <begin position="98"/>
        <end position="119"/>
    </location>
</feature>
<name>A0A0R2MPN6_9LACO</name>
<proteinExistence type="predicted"/>
<feature type="transmembrane region" description="Helical" evidence="1">
    <location>
        <begin position="149"/>
        <end position="167"/>
    </location>
</feature>
<sequence length="185" mass="21306">MEGIIMGGMLLLILGIFFFTRNLFRFEKVSRFEAVILPVYSLIMAWLALDQHHPSVMAIVVTAIFGVLMAWLQSWGARVKVTGEQDKHDRPVVEVRRGWWYLIGWLLIFVYGIVFAVMLGEHVNVLEEAGNEIAKDLFSFRNFSTASSWNIYLQSGIASLVYTLLLVRKEPKVKHAIARRQRHKK</sequence>
<dbReference type="Proteomes" id="UP000050969">
    <property type="component" value="Unassembled WGS sequence"/>
</dbReference>
<reference evidence="2 3" key="1">
    <citation type="journal article" date="2015" name="Genome Announc.">
        <title>Expanding the biotechnology potential of lactobacilli through comparative genomics of 213 strains and associated genera.</title>
        <authorList>
            <person name="Sun Z."/>
            <person name="Harris H.M."/>
            <person name="McCann A."/>
            <person name="Guo C."/>
            <person name="Argimon S."/>
            <person name="Zhang W."/>
            <person name="Yang X."/>
            <person name="Jeffery I.B."/>
            <person name="Cooney J.C."/>
            <person name="Kagawa T.F."/>
            <person name="Liu W."/>
            <person name="Song Y."/>
            <person name="Salvetti E."/>
            <person name="Wrobel A."/>
            <person name="Rasinkangas P."/>
            <person name="Parkhill J."/>
            <person name="Rea M.C."/>
            <person name="O'Sullivan O."/>
            <person name="Ritari J."/>
            <person name="Douillard F.P."/>
            <person name="Paul Ross R."/>
            <person name="Yang R."/>
            <person name="Briner A.E."/>
            <person name="Felis G.E."/>
            <person name="de Vos W.M."/>
            <person name="Barrangou R."/>
            <person name="Klaenhammer T.R."/>
            <person name="Caufield P.W."/>
            <person name="Cui Y."/>
            <person name="Zhang H."/>
            <person name="O'Toole P.W."/>
        </authorList>
    </citation>
    <scope>NUCLEOTIDE SEQUENCE [LARGE SCALE GENOMIC DNA]</scope>
    <source>
        <strain evidence="2 3">DSM 24301</strain>
    </source>
</reference>
<evidence type="ECO:0000256" key="1">
    <source>
        <dbReference type="SAM" id="Phobius"/>
    </source>
</evidence>
<organism evidence="2 3">
    <name type="scientific">Lacticaseibacillus saniviri JCM 17471 = DSM 24301</name>
    <dbReference type="NCBI Taxonomy" id="1293598"/>
    <lineage>
        <taxon>Bacteria</taxon>
        <taxon>Bacillati</taxon>
        <taxon>Bacillota</taxon>
        <taxon>Bacilli</taxon>
        <taxon>Lactobacillales</taxon>
        <taxon>Lactobacillaceae</taxon>
        <taxon>Lacticaseibacillus</taxon>
    </lineage>
</organism>